<feature type="region of interest" description="Disordered" evidence="1">
    <location>
        <begin position="139"/>
        <end position="166"/>
    </location>
</feature>
<dbReference type="Proteomes" id="UP000028837">
    <property type="component" value="Unassembled WGS sequence"/>
</dbReference>
<sequence length="166" mass="19639">MCRRSLYRELHAAGKKEFLSLRRKNPVWAHFASLEQIFSSTMRKFLPQFRRLLITVRFVLAPVSVRARLCCVLFSRVSVFPRFACASRFVFVELFALPQVRKRQSISRPRAVRTPQCPSCLQRCMQLLSQIERAERKRELSPQTGCERRRRRWTQGQSSLRLLPSR</sequence>
<evidence type="ECO:0000256" key="1">
    <source>
        <dbReference type="SAM" id="MobiDB-lite"/>
    </source>
</evidence>
<dbReference type="EMBL" id="AHZU02001270">
    <property type="protein sequence ID" value="KFG34150.1"/>
    <property type="molecule type" value="Genomic_DNA"/>
</dbReference>
<dbReference type="VEuPathDB" id="ToxoDB:TGDOM2_365780"/>
<accession>A0A086JPT2</accession>
<name>A0A086JPT2_TOXGO</name>
<protein>
    <submittedName>
        <fullName evidence="2">Uncharacterized protein</fullName>
    </submittedName>
</protein>
<evidence type="ECO:0000313" key="3">
    <source>
        <dbReference type="Proteomes" id="UP000028837"/>
    </source>
</evidence>
<organism evidence="2 3">
    <name type="scientific">Toxoplasma gondii GAB2-2007-GAL-DOM2</name>
    <dbReference type="NCBI Taxonomy" id="1130820"/>
    <lineage>
        <taxon>Eukaryota</taxon>
        <taxon>Sar</taxon>
        <taxon>Alveolata</taxon>
        <taxon>Apicomplexa</taxon>
        <taxon>Conoidasida</taxon>
        <taxon>Coccidia</taxon>
        <taxon>Eucoccidiorida</taxon>
        <taxon>Eimeriorina</taxon>
        <taxon>Sarcocystidae</taxon>
        <taxon>Toxoplasma</taxon>
    </lineage>
</organism>
<comment type="caution">
    <text evidence="2">The sequence shown here is derived from an EMBL/GenBank/DDBJ whole genome shotgun (WGS) entry which is preliminary data.</text>
</comment>
<gene>
    <name evidence="2" type="ORF">TGDOM2_365780</name>
</gene>
<reference evidence="2 3" key="1">
    <citation type="submission" date="2014-02" db="EMBL/GenBank/DDBJ databases">
        <authorList>
            <person name="Sibley D."/>
            <person name="Venepally P."/>
            <person name="Karamycheva S."/>
            <person name="Hadjithomas M."/>
            <person name="Khan A."/>
            <person name="Brunk B."/>
            <person name="Roos D."/>
            <person name="Caler E."/>
            <person name="Lorenzi H."/>
        </authorList>
    </citation>
    <scope>NUCLEOTIDE SEQUENCE [LARGE SCALE GENOMIC DNA]</scope>
    <source>
        <strain evidence="2 3">GAB2-2007-GAL-DOM2</strain>
    </source>
</reference>
<evidence type="ECO:0000313" key="2">
    <source>
        <dbReference type="EMBL" id="KFG34150.1"/>
    </source>
</evidence>
<dbReference type="AlphaFoldDB" id="A0A086JPT2"/>
<proteinExistence type="predicted"/>